<dbReference type="EMBL" id="CALNXJ010000003">
    <property type="protein sequence ID" value="CAH3035601.1"/>
    <property type="molecule type" value="Genomic_DNA"/>
</dbReference>
<dbReference type="CDD" id="cd00024">
    <property type="entry name" value="CD_CSD"/>
    <property type="match status" value="1"/>
</dbReference>
<comment type="caution">
    <text evidence="2">The sequence shown here is derived from an EMBL/GenBank/DDBJ whole genome shotgun (WGS) entry which is preliminary data.</text>
</comment>
<dbReference type="PROSITE" id="PS50013">
    <property type="entry name" value="CHROMO_2"/>
    <property type="match status" value="1"/>
</dbReference>
<dbReference type="SUPFAM" id="SSF54160">
    <property type="entry name" value="Chromo domain-like"/>
    <property type="match status" value="1"/>
</dbReference>
<proteinExistence type="predicted"/>
<dbReference type="InterPro" id="IPR000953">
    <property type="entry name" value="Chromo/chromo_shadow_dom"/>
</dbReference>
<evidence type="ECO:0000313" key="2">
    <source>
        <dbReference type="EMBL" id="CAH3035601.1"/>
    </source>
</evidence>
<keyword evidence="3" id="KW-1185">Reference proteome</keyword>
<accession>A0AAU9VTE3</accession>
<sequence length="218" mass="24759">MSKFYEVSKVLDKRTDSHGRVQYLVRWRGYGKKNDSWVDEADTNECLKQVFRTRHQGTPGLLQTLAVLVAEKLNMKKPPTTSIVRRSSVTMPMDAETFKELFGDLPSAPNLLQVTKFSVPIHELDAIMPAGWSLNTFKTSTTCRLQPGRPVEIALVERKKVFFDHSGCLRCQGGNGAPVACKDVVRKVVFGSTLLKISFYRERNKQAERKPKERTRLT</sequence>
<dbReference type="SMART" id="SM00298">
    <property type="entry name" value="CHROMO"/>
    <property type="match status" value="1"/>
</dbReference>
<reference evidence="2 3" key="1">
    <citation type="submission" date="2022-05" db="EMBL/GenBank/DDBJ databases">
        <authorList>
            <consortium name="Genoscope - CEA"/>
            <person name="William W."/>
        </authorList>
    </citation>
    <scope>NUCLEOTIDE SEQUENCE [LARGE SCALE GENOMIC DNA]</scope>
</reference>
<evidence type="ECO:0000259" key="1">
    <source>
        <dbReference type="PROSITE" id="PS50013"/>
    </source>
</evidence>
<feature type="domain" description="Chromo" evidence="1">
    <location>
        <begin position="5"/>
        <end position="50"/>
    </location>
</feature>
<dbReference type="AlphaFoldDB" id="A0AAU9VTE3"/>
<dbReference type="InterPro" id="IPR016197">
    <property type="entry name" value="Chromo-like_dom_sf"/>
</dbReference>
<organism evidence="2 3">
    <name type="scientific">Pocillopora meandrina</name>
    <dbReference type="NCBI Taxonomy" id="46732"/>
    <lineage>
        <taxon>Eukaryota</taxon>
        <taxon>Metazoa</taxon>
        <taxon>Cnidaria</taxon>
        <taxon>Anthozoa</taxon>
        <taxon>Hexacorallia</taxon>
        <taxon>Scleractinia</taxon>
        <taxon>Astrocoeniina</taxon>
        <taxon>Pocilloporidae</taxon>
        <taxon>Pocillopora</taxon>
    </lineage>
</organism>
<name>A0AAU9VTE3_9CNID</name>
<dbReference type="Gene3D" id="2.40.50.40">
    <property type="match status" value="1"/>
</dbReference>
<dbReference type="Proteomes" id="UP001159428">
    <property type="component" value="Unassembled WGS sequence"/>
</dbReference>
<gene>
    <name evidence="2" type="ORF">PMEA_00016364</name>
</gene>
<dbReference type="Pfam" id="PF00385">
    <property type="entry name" value="Chromo"/>
    <property type="match status" value="1"/>
</dbReference>
<evidence type="ECO:0000313" key="3">
    <source>
        <dbReference type="Proteomes" id="UP001159428"/>
    </source>
</evidence>
<protein>
    <recommendedName>
        <fullName evidence="1">Chromo domain-containing protein</fullName>
    </recommendedName>
</protein>
<dbReference type="InterPro" id="IPR023780">
    <property type="entry name" value="Chromo_domain"/>
</dbReference>